<dbReference type="EMBL" id="CM032186">
    <property type="protein sequence ID" value="KAG7091351.1"/>
    <property type="molecule type" value="Genomic_DNA"/>
</dbReference>
<dbReference type="AlphaFoldDB" id="A0A9P7USN0"/>
<dbReference type="KEGG" id="more:E1B28_010393"/>
<feature type="region of interest" description="Disordered" evidence="1">
    <location>
        <begin position="1"/>
        <end position="38"/>
    </location>
</feature>
<sequence length="136" mass="13901">MHSAVSSRSNTPKGSITPVPISGIQRPTNGTGVQNDIDTTGSITASIAASNSSKSTISSLPSITSALSSFSSFRTASSSTGSIPTSVSTSGSPGTNHSLCDPQQSSSVLPQSQIIISESRTSPTTYNGSHSKWWPK</sequence>
<keyword evidence="3" id="KW-1185">Reference proteome</keyword>
<gene>
    <name evidence="2" type="ORF">E1B28_010393</name>
</gene>
<dbReference type="GeneID" id="66079469"/>
<feature type="compositionally biased region" description="Low complexity" evidence="1">
    <location>
        <begin position="74"/>
        <end position="95"/>
    </location>
</feature>
<dbReference type="RefSeq" id="XP_043007821.1">
    <property type="nucleotide sequence ID" value="XM_043155355.1"/>
</dbReference>
<proteinExistence type="predicted"/>
<feature type="region of interest" description="Disordered" evidence="1">
    <location>
        <begin position="74"/>
        <end position="136"/>
    </location>
</feature>
<protein>
    <submittedName>
        <fullName evidence="2">Uncharacterized protein</fullName>
    </submittedName>
</protein>
<feature type="compositionally biased region" description="Polar residues" evidence="1">
    <location>
        <begin position="1"/>
        <end position="14"/>
    </location>
</feature>
<accession>A0A9P7USN0</accession>
<evidence type="ECO:0000313" key="3">
    <source>
        <dbReference type="Proteomes" id="UP001049176"/>
    </source>
</evidence>
<organism evidence="2 3">
    <name type="scientific">Marasmius oreades</name>
    <name type="common">fairy-ring Marasmius</name>
    <dbReference type="NCBI Taxonomy" id="181124"/>
    <lineage>
        <taxon>Eukaryota</taxon>
        <taxon>Fungi</taxon>
        <taxon>Dikarya</taxon>
        <taxon>Basidiomycota</taxon>
        <taxon>Agaricomycotina</taxon>
        <taxon>Agaricomycetes</taxon>
        <taxon>Agaricomycetidae</taxon>
        <taxon>Agaricales</taxon>
        <taxon>Marasmiineae</taxon>
        <taxon>Marasmiaceae</taxon>
        <taxon>Marasmius</taxon>
    </lineage>
</organism>
<evidence type="ECO:0000313" key="2">
    <source>
        <dbReference type="EMBL" id="KAG7091351.1"/>
    </source>
</evidence>
<evidence type="ECO:0000256" key="1">
    <source>
        <dbReference type="SAM" id="MobiDB-lite"/>
    </source>
</evidence>
<name>A0A9P7USN0_9AGAR</name>
<dbReference type="Proteomes" id="UP001049176">
    <property type="component" value="Chromosome 6"/>
</dbReference>
<reference evidence="2" key="1">
    <citation type="journal article" date="2021" name="Genome Biol. Evol.">
        <title>The assembled and annotated genome of the fairy-ring fungus Marasmius oreades.</title>
        <authorList>
            <person name="Hiltunen M."/>
            <person name="Ament-Velasquez S.L."/>
            <person name="Johannesson H."/>
        </authorList>
    </citation>
    <scope>NUCLEOTIDE SEQUENCE</scope>
    <source>
        <strain evidence="2">03SP1</strain>
    </source>
</reference>
<feature type="compositionally biased region" description="Polar residues" evidence="1">
    <location>
        <begin position="25"/>
        <end position="38"/>
    </location>
</feature>
<feature type="compositionally biased region" description="Polar residues" evidence="1">
    <location>
        <begin position="118"/>
        <end position="130"/>
    </location>
</feature>
<comment type="caution">
    <text evidence="2">The sequence shown here is derived from an EMBL/GenBank/DDBJ whole genome shotgun (WGS) entry which is preliminary data.</text>
</comment>
<feature type="compositionally biased region" description="Low complexity" evidence="1">
    <location>
        <begin position="103"/>
        <end position="117"/>
    </location>
</feature>